<sequence>MVPSDRPPAYVATTAYRITSNQTTNTSGVADVLFPSLGRRLTFAGTRASTSLGKSDITAAVQHVNQLVKKGRELLERKFDNSTDEEKENFLQRISDIVQDQVQQPYIFDISQRPRALKLRRSFAEHTVEEFLEMVLKRDFRAQNEVYIAAFHCLEEISKASTGYWDLYERFDEVISLLNQLRLQYSKRIYLKCYFSTSLKEEWLLLEKLLPSKDRSNSKCRFIRKDLSEVRGFEGKWRSEEVFLMPNEANFDKLEFMENLPLDLDVMVTGLNRAKYRLERPRSANTWLYLSTKIPTKTRVQVYPDLRGERWIP</sequence>
<keyword evidence="1" id="KW-1185">Reference proteome</keyword>
<protein>
    <submittedName>
        <fullName evidence="2">Uncharacterized protein</fullName>
    </submittedName>
</protein>
<name>A0AAF3ER87_9BILA</name>
<proteinExistence type="predicted"/>
<reference evidence="2" key="1">
    <citation type="submission" date="2024-02" db="UniProtKB">
        <authorList>
            <consortium name="WormBaseParasite"/>
        </authorList>
    </citation>
    <scope>IDENTIFICATION</scope>
</reference>
<evidence type="ECO:0000313" key="1">
    <source>
        <dbReference type="Proteomes" id="UP000887575"/>
    </source>
</evidence>
<dbReference type="Proteomes" id="UP000887575">
    <property type="component" value="Unassembled WGS sequence"/>
</dbReference>
<dbReference type="AlphaFoldDB" id="A0AAF3ER87"/>
<dbReference type="WBParaSite" id="MBELARI_LOCUS16530">
    <property type="protein sequence ID" value="MBELARI_LOCUS16530"/>
    <property type="gene ID" value="MBELARI_LOCUS16530"/>
</dbReference>
<evidence type="ECO:0000313" key="2">
    <source>
        <dbReference type="WBParaSite" id="MBELARI_LOCUS16530"/>
    </source>
</evidence>
<organism evidence="1 2">
    <name type="scientific">Mesorhabditis belari</name>
    <dbReference type="NCBI Taxonomy" id="2138241"/>
    <lineage>
        <taxon>Eukaryota</taxon>
        <taxon>Metazoa</taxon>
        <taxon>Ecdysozoa</taxon>
        <taxon>Nematoda</taxon>
        <taxon>Chromadorea</taxon>
        <taxon>Rhabditida</taxon>
        <taxon>Rhabditina</taxon>
        <taxon>Rhabditomorpha</taxon>
        <taxon>Rhabditoidea</taxon>
        <taxon>Rhabditidae</taxon>
        <taxon>Mesorhabditinae</taxon>
        <taxon>Mesorhabditis</taxon>
    </lineage>
</organism>
<accession>A0AAF3ER87</accession>